<organism evidence="1 2">
    <name type="scientific">Wenyingzhuangia heitensis</name>
    <dbReference type="NCBI Taxonomy" id="1487859"/>
    <lineage>
        <taxon>Bacteria</taxon>
        <taxon>Pseudomonadati</taxon>
        <taxon>Bacteroidota</taxon>
        <taxon>Flavobacteriia</taxon>
        <taxon>Flavobacteriales</taxon>
        <taxon>Flavobacteriaceae</taxon>
        <taxon>Wenyingzhuangia</taxon>
    </lineage>
</organism>
<keyword evidence="2" id="KW-1185">Reference proteome</keyword>
<sequence length="98" mass="11798">MIERILALDSLVNVLTLKERMWLQSQRCLKGFLLIEAPSMVIVLKSFVVKYDWQPPERKYNEDRAEIWLNQTTKEWQPIEMYKHKIINEVINQIPVKK</sequence>
<evidence type="ECO:0000313" key="1">
    <source>
        <dbReference type="EMBL" id="NIJ45027.1"/>
    </source>
</evidence>
<reference evidence="1 2" key="1">
    <citation type="submission" date="2020-03" db="EMBL/GenBank/DDBJ databases">
        <title>Genomic Encyclopedia of Type Strains, Phase IV (KMG-IV): sequencing the most valuable type-strain genomes for metagenomic binning, comparative biology and taxonomic classification.</title>
        <authorList>
            <person name="Goeker M."/>
        </authorList>
    </citation>
    <scope>NUCLEOTIDE SEQUENCE [LARGE SCALE GENOMIC DNA]</scope>
    <source>
        <strain evidence="1 2">DSM 101599</strain>
    </source>
</reference>
<dbReference type="Proteomes" id="UP000745859">
    <property type="component" value="Unassembled WGS sequence"/>
</dbReference>
<name>A0ABX0U882_9FLAO</name>
<gene>
    <name evidence="1" type="ORF">FHR24_001466</name>
</gene>
<proteinExistence type="predicted"/>
<dbReference type="RefSeq" id="WP_167186133.1">
    <property type="nucleotide sequence ID" value="NZ_JAASQL010000001.1"/>
</dbReference>
<evidence type="ECO:0000313" key="2">
    <source>
        <dbReference type="Proteomes" id="UP000745859"/>
    </source>
</evidence>
<comment type="caution">
    <text evidence="1">The sequence shown here is derived from an EMBL/GenBank/DDBJ whole genome shotgun (WGS) entry which is preliminary data.</text>
</comment>
<protein>
    <submittedName>
        <fullName evidence="1">Uncharacterized protein</fullName>
    </submittedName>
</protein>
<dbReference type="EMBL" id="JAASQL010000001">
    <property type="protein sequence ID" value="NIJ45027.1"/>
    <property type="molecule type" value="Genomic_DNA"/>
</dbReference>
<accession>A0ABX0U882</accession>